<accession>A0ABP8K4V9</accession>
<evidence type="ECO:0000313" key="2">
    <source>
        <dbReference type="Proteomes" id="UP001500635"/>
    </source>
</evidence>
<organism evidence="1 2">
    <name type="scientific">Tsukamurella soli</name>
    <dbReference type="NCBI Taxonomy" id="644556"/>
    <lineage>
        <taxon>Bacteria</taxon>
        <taxon>Bacillati</taxon>
        <taxon>Actinomycetota</taxon>
        <taxon>Actinomycetes</taxon>
        <taxon>Mycobacteriales</taxon>
        <taxon>Tsukamurellaceae</taxon>
        <taxon>Tsukamurella</taxon>
    </lineage>
</organism>
<comment type="caution">
    <text evidence="1">The sequence shown here is derived from an EMBL/GenBank/DDBJ whole genome shotgun (WGS) entry which is preliminary data.</text>
</comment>
<protein>
    <submittedName>
        <fullName evidence="1">Uncharacterized protein</fullName>
    </submittedName>
</protein>
<gene>
    <name evidence="1" type="ORF">GCM10023147_39470</name>
</gene>
<evidence type="ECO:0000313" key="1">
    <source>
        <dbReference type="EMBL" id="GAA4400661.1"/>
    </source>
</evidence>
<keyword evidence="2" id="KW-1185">Reference proteome</keyword>
<dbReference type="RefSeq" id="WP_344999241.1">
    <property type="nucleotide sequence ID" value="NZ_BAABFR010000081.1"/>
</dbReference>
<name>A0ABP8K4V9_9ACTN</name>
<dbReference type="EMBL" id="BAABFR010000081">
    <property type="protein sequence ID" value="GAA4400661.1"/>
    <property type="molecule type" value="Genomic_DNA"/>
</dbReference>
<sequence length="56" mass="6171">MACRLPGTRPARRLVLSHIADFTTDPLDAAQWQRWAKAGYDGPVTVAADLQIHQLA</sequence>
<reference evidence="2" key="1">
    <citation type="journal article" date="2019" name="Int. J. Syst. Evol. Microbiol.">
        <title>The Global Catalogue of Microorganisms (GCM) 10K type strain sequencing project: providing services to taxonomists for standard genome sequencing and annotation.</title>
        <authorList>
            <consortium name="The Broad Institute Genomics Platform"/>
            <consortium name="The Broad Institute Genome Sequencing Center for Infectious Disease"/>
            <person name="Wu L."/>
            <person name="Ma J."/>
        </authorList>
    </citation>
    <scope>NUCLEOTIDE SEQUENCE [LARGE SCALE GENOMIC DNA]</scope>
    <source>
        <strain evidence="2">JCM 17688</strain>
    </source>
</reference>
<proteinExistence type="predicted"/>
<dbReference type="Proteomes" id="UP001500635">
    <property type="component" value="Unassembled WGS sequence"/>
</dbReference>